<proteinExistence type="predicted"/>
<evidence type="ECO:0000256" key="1">
    <source>
        <dbReference type="SAM" id="MobiDB-lite"/>
    </source>
</evidence>
<sequence length="138" mass="15209">MPAKNKIVQMPNTTTFQLGDLTLQLRLDGKAILNIEKRLDEGIMGLFVKKQGEIKLPPANTLLIILQGANKTSGVTDKTIVEAFEKYIESGRTTMDLFGDINEFLDEQGFFGKKETDSEATDGESLDQEPTAEADSLL</sequence>
<keyword evidence="3" id="KW-1185">Reference proteome</keyword>
<evidence type="ECO:0008006" key="4">
    <source>
        <dbReference type="Google" id="ProtNLM"/>
    </source>
</evidence>
<dbReference type="InterPro" id="IPR046078">
    <property type="entry name" value="DUF6096"/>
</dbReference>
<dbReference type="EMBL" id="JAFLVT010000001">
    <property type="protein sequence ID" value="MBO0447953.1"/>
    <property type="molecule type" value="Genomic_DNA"/>
</dbReference>
<organism evidence="2 3">
    <name type="scientific">Candidatus Enterococcus myersii</name>
    <dbReference type="NCBI Taxonomy" id="2815322"/>
    <lineage>
        <taxon>Bacteria</taxon>
        <taxon>Bacillati</taxon>
        <taxon>Bacillota</taxon>
        <taxon>Bacilli</taxon>
        <taxon>Lactobacillales</taxon>
        <taxon>Enterococcaceae</taxon>
        <taxon>Enterococcus</taxon>
    </lineage>
</organism>
<dbReference type="Pfam" id="PF19591">
    <property type="entry name" value="DUF6096"/>
    <property type="match status" value="1"/>
</dbReference>
<name>A0ABS3H482_9ENTE</name>
<protein>
    <recommendedName>
        <fullName evidence="4">Phage protein</fullName>
    </recommendedName>
</protein>
<comment type="caution">
    <text evidence="2">The sequence shown here is derived from an EMBL/GenBank/DDBJ whole genome shotgun (WGS) entry which is preliminary data.</text>
</comment>
<feature type="compositionally biased region" description="Acidic residues" evidence="1">
    <location>
        <begin position="118"/>
        <end position="132"/>
    </location>
</feature>
<reference evidence="2 3" key="1">
    <citation type="submission" date="2021-03" db="EMBL/GenBank/DDBJ databases">
        <title>Enterococcal diversity collection.</title>
        <authorList>
            <person name="Gilmore M.S."/>
            <person name="Schwartzman J."/>
            <person name="Van Tyne D."/>
            <person name="Martin M."/>
            <person name="Earl A.M."/>
            <person name="Manson A.L."/>
            <person name="Straub T."/>
            <person name="Salamzade R."/>
            <person name="Saavedra J."/>
            <person name="Lebreton F."/>
            <person name="Prichula J."/>
            <person name="Schaufler K."/>
            <person name="Gaca A."/>
            <person name="Sgardioli B."/>
            <person name="Wagenaar J."/>
            <person name="Strong T."/>
        </authorList>
    </citation>
    <scope>NUCLEOTIDE SEQUENCE [LARGE SCALE GENOMIC DNA]</scope>
    <source>
        <strain evidence="2 3">MJM12</strain>
    </source>
</reference>
<dbReference type="RefSeq" id="WP_206902165.1">
    <property type="nucleotide sequence ID" value="NZ_JAFLVT010000001.1"/>
</dbReference>
<accession>A0ABS3H482</accession>
<feature type="region of interest" description="Disordered" evidence="1">
    <location>
        <begin position="112"/>
        <end position="138"/>
    </location>
</feature>
<evidence type="ECO:0000313" key="3">
    <source>
        <dbReference type="Proteomes" id="UP000664256"/>
    </source>
</evidence>
<gene>
    <name evidence="2" type="ORF">JZO76_00220</name>
</gene>
<dbReference type="Proteomes" id="UP000664256">
    <property type="component" value="Unassembled WGS sequence"/>
</dbReference>
<evidence type="ECO:0000313" key="2">
    <source>
        <dbReference type="EMBL" id="MBO0447953.1"/>
    </source>
</evidence>